<sequence length="239" mass="25745">MGNAIDLKRFLEVVKKRMPLILASSLLMVLIAGIVSYKVLTPTYEATTQLLVNQTSSSEQGFTAADIEANVQLISTYNIIIKSPAILSQVIDELGLEETTETLTERIEVSSVEGSQVVMINVQDKSMGTAVDIANATATIFQREIQNLMNADNVNILSPANIPAEPIPVKPNPLVNMTIGAIMGLLLGTGAAVMLDQLNTTVRTEDNAEEMGLIVLGVVSPIPKYKTMNNIGEEQDPYA</sequence>
<feature type="transmembrane region" description="Helical" evidence="7">
    <location>
        <begin position="20"/>
        <end position="40"/>
    </location>
</feature>
<dbReference type="PANTHER" id="PTHR32309">
    <property type="entry name" value="TYROSINE-PROTEIN KINASE"/>
    <property type="match status" value="1"/>
</dbReference>
<evidence type="ECO:0000313" key="9">
    <source>
        <dbReference type="EMBL" id="AQQ54233.1"/>
    </source>
</evidence>
<keyword evidence="10" id="KW-1185">Reference proteome</keyword>
<accession>A0A1Q2L1E0</accession>
<proteinExistence type="inferred from homology"/>
<dbReference type="GO" id="GO:0004713">
    <property type="term" value="F:protein tyrosine kinase activity"/>
    <property type="evidence" value="ECO:0007669"/>
    <property type="project" value="TreeGrafter"/>
</dbReference>
<reference evidence="9 10" key="1">
    <citation type="submission" date="2017-02" db="EMBL/GenBank/DDBJ databases">
        <title>The complete genomic sequence of a novel cold adapted crude oil-degrading bacterium Planococcus qaidamina Y42.</title>
        <authorList>
            <person name="Yang R."/>
        </authorList>
    </citation>
    <scope>NUCLEOTIDE SEQUENCE [LARGE SCALE GENOMIC DNA]</scope>
    <source>
        <strain evidence="9 10">Y42</strain>
    </source>
</reference>
<dbReference type="KEGG" id="pmar:B0X71_14760"/>
<evidence type="ECO:0000259" key="8">
    <source>
        <dbReference type="Pfam" id="PF02706"/>
    </source>
</evidence>
<evidence type="ECO:0000256" key="2">
    <source>
        <dbReference type="ARBA" id="ARBA00006683"/>
    </source>
</evidence>
<comment type="similarity">
    <text evidence="2">Belongs to the CpsC/CapA family.</text>
</comment>
<organism evidence="9 10">
    <name type="scientific">Planococcus lenghuensis</name>
    <dbReference type="NCBI Taxonomy" id="2213202"/>
    <lineage>
        <taxon>Bacteria</taxon>
        <taxon>Bacillati</taxon>
        <taxon>Bacillota</taxon>
        <taxon>Bacilli</taxon>
        <taxon>Bacillales</taxon>
        <taxon>Caryophanaceae</taxon>
        <taxon>Planococcus</taxon>
    </lineage>
</organism>
<dbReference type="Pfam" id="PF02706">
    <property type="entry name" value="Wzz"/>
    <property type="match status" value="1"/>
</dbReference>
<dbReference type="RefSeq" id="WP_077590125.1">
    <property type="nucleotide sequence ID" value="NZ_CP019640.1"/>
</dbReference>
<comment type="subcellular location">
    <subcellularLocation>
        <location evidence="1">Cell membrane</location>
        <topology evidence="1">Multi-pass membrane protein</topology>
    </subcellularLocation>
</comment>
<dbReference type="InterPro" id="IPR003856">
    <property type="entry name" value="LPS_length_determ_N"/>
</dbReference>
<evidence type="ECO:0000313" key="10">
    <source>
        <dbReference type="Proteomes" id="UP000188184"/>
    </source>
</evidence>
<dbReference type="EMBL" id="CP019640">
    <property type="protein sequence ID" value="AQQ54233.1"/>
    <property type="molecule type" value="Genomic_DNA"/>
</dbReference>
<feature type="transmembrane region" description="Helical" evidence="7">
    <location>
        <begin position="174"/>
        <end position="195"/>
    </location>
</feature>
<dbReference type="PANTHER" id="PTHR32309:SF13">
    <property type="entry name" value="FERRIC ENTEROBACTIN TRANSPORT PROTEIN FEPE"/>
    <property type="match status" value="1"/>
</dbReference>
<evidence type="ECO:0000256" key="6">
    <source>
        <dbReference type="ARBA" id="ARBA00023136"/>
    </source>
</evidence>
<keyword evidence="4 7" id="KW-0812">Transmembrane</keyword>
<keyword evidence="5 7" id="KW-1133">Transmembrane helix</keyword>
<evidence type="ECO:0000256" key="7">
    <source>
        <dbReference type="SAM" id="Phobius"/>
    </source>
</evidence>
<dbReference type="GO" id="GO:0005886">
    <property type="term" value="C:plasma membrane"/>
    <property type="evidence" value="ECO:0007669"/>
    <property type="project" value="UniProtKB-SubCell"/>
</dbReference>
<dbReference type="InterPro" id="IPR050445">
    <property type="entry name" value="Bact_polysacc_biosynth/exp"/>
</dbReference>
<name>A0A1Q2L1E0_9BACL</name>
<evidence type="ECO:0000256" key="1">
    <source>
        <dbReference type="ARBA" id="ARBA00004651"/>
    </source>
</evidence>
<keyword evidence="3" id="KW-1003">Cell membrane</keyword>
<feature type="domain" description="Polysaccharide chain length determinant N-terminal" evidence="8">
    <location>
        <begin position="4"/>
        <end position="94"/>
    </location>
</feature>
<dbReference type="AlphaFoldDB" id="A0A1Q2L1E0"/>
<evidence type="ECO:0000256" key="3">
    <source>
        <dbReference type="ARBA" id="ARBA00022475"/>
    </source>
</evidence>
<dbReference type="Proteomes" id="UP000188184">
    <property type="component" value="Chromosome"/>
</dbReference>
<protein>
    <recommendedName>
        <fullName evidence="8">Polysaccharide chain length determinant N-terminal domain-containing protein</fullName>
    </recommendedName>
</protein>
<evidence type="ECO:0000256" key="5">
    <source>
        <dbReference type="ARBA" id="ARBA00022989"/>
    </source>
</evidence>
<gene>
    <name evidence="9" type="ORF">B0X71_14760</name>
</gene>
<keyword evidence="6 7" id="KW-0472">Membrane</keyword>
<evidence type="ECO:0000256" key="4">
    <source>
        <dbReference type="ARBA" id="ARBA00022692"/>
    </source>
</evidence>